<sequence>MYSRLAAAATMAMSTAIASPIPPPDDRFGPCAGPMEQNSRTQVFCQPKQLPFAILPRQTAQTGAGGLLEEVPEEGLWGVPGGAGGGGSAGGGSNGGSAGGGTGGGAVGGTGGGGGGSAGGGTGGGSAGGAGGGSAGGGTGGGAVGGAGGGSAGGGTGGGSAGGAGGGSAGGGTGGGAVGGSKRDVSDFPNKSFARQLSGGGGSAGGGTGGGSVGGTGGEGGGGSAGGGTGGGSAGGNGGGNGGGAAGGGTGGGAAGGTGGGNGGGSAGGGTGGGAAGGSGGGGGGGSVGGVVEITNVGDPVNQSAQHAPAHDGRRPSPSVLDEPDESSGSGTWPVPSTTDKPGISWQDVHPPHSAGGAHTPFHAMTDLSSAGGMHQQGASSSSSLYKLQPSPQPVLDLGHQQITPQRRHISR</sequence>
<feature type="compositionally biased region" description="Gly residues" evidence="1">
    <location>
        <begin position="78"/>
        <end position="96"/>
    </location>
</feature>
<proteinExistence type="predicted"/>
<organism evidence="2 3">
    <name type="scientific">Apiospora kogelbergensis</name>
    <dbReference type="NCBI Taxonomy" id="1337665"/>
    <lineage>
        <taxon>Eukaryota</taxon>
        <taxon>Fungi</taxon>
        <taxon>Dikarya</taxon>
        <taxon>Ascomycota</taxon>
        <taxon>Pezizomycotina</taxon>
        <taxon>Sordariomycetes</taxon>
        <taxon>Xylariomycetidae</taxon>
        <taxon>Amphisphaeriales</taxon>
        <taxon>Apiosporaceae</taxon>
        <taxon>Apiospora</taxon>
    </lineage>
</organism>
<comment type="caution">
    <text evidence="2">The sequence shown here is derived from an EMBL/GenBank/DDBJ whole genome shotgun (WGS) entry which is preliminary data.</text>
</comment>
<protein>
    <recommendedName>
        <fullName evidence="4">Glycine rich protein</fullName>
    </recommendedName>
</protein>
<dbReference type="AlphaFoldDB" id="A0AAW0RDT8"/>
<name>A0AAW0RDT8_9PEZI</name>
<accession>A0AAW0RDT8</accession>
<evidence type="ECO:0000313" key="3">
    <source>
        <dbReference type="Proteomes" id="UP001392437"/>
    </source>
</evidence>
<feature type="region of interest" description="Disordered" evidence="1">
    <location>
        <begin position="74"/>
        <end position="96"/>
    </location>
</feature>
<evidence type="ECO:0000313" key="2">
    <source>
        <dbReference type="EMBL" id="KAK8133097.1"/>
    </source>
</evidence>
<feature type="compositionally biased region" description="Gly residues" evidence="1">
    <location>
        <begin position="198"/>
        <end position="289"/>
    </location>
</feature>
<feature type="compositionally biased region" description="Polar residues" evidence="1">
    <location>
        <begin position="327"/>
        <end position="340"/>
    </location>
</feature>
<dbReference type="Proteomes" id="UP001392437">
    <property type="component" value="Unassembled WGS sequence"/>
</dbReference>
<feature type="compositionally biased region" description="Gly residues" evidence="1">
    <location>
        <begin position="123"/>
        <end position="179"/>
    </location>
</feature>
<evidence type="ECO:0008006" key="4">
    <source>
        <dbReference type="Google" id="ProtNLM"/>
    </source>
</evidence>
<feature type="region of interest" description="Disordered" evidence="1">
    <location>
        <begin position="123"/>
        <end position="412"/>
    </location>
</feature>
<gene>
    <name evidence="2" type="ORF">PG999_001270</name>
</gene>
<reference evidence="2 3" key="1">
    <citation type="submission" date="2023-01" db="EMBL/GenBank/DDBJ databases">
        <title>Analysis of 21 Apiospora genomes using comparative genomics revels a genus with tremendous synthesis potential of carbohydrate active enzymes and secondary metabolites.</title>
        <authorList>
            <person name="Sorensen T."/>
        </authorList>
    </citation>
    <scope>NUCLEOTIDE SEQUENCE [LARGE SCALE GENOMIC DNA]</scope>
    <source>
        <strain evidence="2 3">CBS 117206</strain>
    </source>
</reference>
<feature type="compositionally biased region" description="Low complexity" evidence="1">
    <location>
        <begin position="369"/>
        <end position="384"/>
    </location>
</feature>
<dbReference type="EMBL" id="JAQQWP010000001">
    <property type="protein sequence ID" value="KAK8133097.1"/>
    <property type="molecule type" value="Genomic_DNA"/>
</dbReference>
<evidence type="ECO:0000256" key="1">
    <source>
        <dbReference type="SAM" id="MobiDB-lite"/>
    </source>
</evidence>
<keyword evidence="3" id="KW-1185">Reference proteome</keyword>